<gene>
    <name evidence="2" type="ORF">H9L05_04545</name>
</gene>
<dbReference type="SUPFAM" id="SSF50939">
    <property type="entry name" value="Sialidases"/>
    <property type="match status" value="1"/>
</dbReference>
<dbReference type="AlphaFoldDB" id="A0A7H0GXF7"/>
<name>A0A7H0GXF7_9BACT</name>
<dbReference type="PANTHER" id="PTHR38792:SF3">
    <property type="entry name" value="BNR_ASP-BOX REPEAT DOMAIN PROTEIN (AFU_ORTHOLOGUE AFUA_7G06430)-RELATED"/>
    <property type="match status" value="1"/>
</dbReference>
<dbReference type="SUPFAM" id="SSF75005">
    <property type="entry name" value="Arabinanase/levansucrase/invertase"/>
    <property type="match status" value="1"/>
</dbReference>
<protein>
    <submittedName>
        <fullName evidence="2">Exo-alpha-sialidase</fullName>
    </submittedName>
</protein>
<dbReference type="Gene3D" id="2.120.10.10">
    <property type="match status" value="1"/>
</dbReference>
<feature type="signal peptide" evidence="1">
    <location>
        <begin position="1"/>
        <end position="30"/>
    </location>
</feature>
<evidence type="ECO:0000256" key="1">
    <source>
        <dbReference type="SAM" id="SignalP"/>
    </source>
</evidence>
<dbReference type="PANTHER" id="PTHR38792">
    <property type="entry name" value="BNR/ASP-BOX REPEAT DOMAIN PROTEIN (AFU_ORTHOLOGUE AFUA_7G06430)-RELATED"/>
    <property type="match status" value="1"/>
</dbReference>
<sequence>MTQSFFRFKSRSSLAGILLLLTLASGWASAQNMVPLNRPTYYPRVIRLQHSGAANGRLLASFDSGRTGNIYESPDNGQTWQAVAEVTETTPPGNCCSGLYEVPRQLGNTAAGTLFWSTSVGTDKGGRGPCSIRIYRSLDQGRTWSYFSTPVSGFIGLWEPEFGVDKQGRLVVYYSSEERKANGYNQMLAHKVSLDGGLTWGEEVLDVGMNDGKRRPGMPLVKQLPNGSFVMTYEICGTGCDTYIRTSPDGVTWGDPAHEGTRVESTAGHHFEHAPTLAWAPVPGKKDGQLLVIGQMLLNNADNTIAPDNGKVYMVNTNNGIGPWTEVPAPVPVPDAKDNPCPNYSSQLLPSADGLTVLEVALRMTENGCRAFYSTAPVSTSTFQKGSPNKKARKSK</sequence>
<dbReference type="InterPro" id="IPR036278">
    <property type="entry name" value="Sialidase_sf"/>
</dbReference>
<keyword evidence="1" id="KW-0732">Signal</keyword>
<dbReference type="RefSeq" id="WP_187733203.1">
    <property type="nucleotide sequence ID" value="NZ_BMFN01000001.1"/>
</dbReference>
<proteinExistence type="predicted"/>
<dbReference type="InterPro" id="IPR023296">
    <property type="entry name" value="Glyco_hydro_beta-prop_sf"/>
</dbReference>
<evidence type="ECO:0000313" key="2">
    <source>
        <dbReference type="EMBL" id="QNP52973.1"/>
    </source>
</evidence>
<dbReference type="Proteomes" id="UP000516093">
    <property type="component" value="Chromosome"/>
</dbReference>
<reference evidence="2 3" key="1">
    <citation type="submission" date="2020-08" db="EMBL/GenBank/DDBJ databases">
        <title>Genome sequence of Hymenobacter qilianensis JCM 19763T.</title>
        <authorList>
            <person name="Hyun D.-W."/>
            <person name="Bae J.-W."/>
        </authorList>
    </citation>
    <scope>NUCLEOTIDE SEQUENCE [LARGE SCALE GENOMIC DNA]</scope>
    <source>
        <strain evidence="2 3">JCM 19763</strain>
    </source>
</reference>
<dbReference type="CDD" id="cd15482">
    <property type="entry name" value="Sialidase_non-viral"/>
    <property type="match status" value="1"/>
</dbReference>
<accession>A0A7H0GXF7</accession>
<feature type="chain" id="PRO_5028954336" evidence="1">
    <location>
        <begin position="31"/>
        <end position="396"/>
    </location>
</feature>
<evidence type="ECO:0000313" key="3">
    <source>
        <dbReference type="Proteomes" id="UP000516093"/>
    </source>
</evidence>
<dbReference type="KEGG" id="hqi:H9L05_04545"/>
<dbReference type="EMBL" id="CP060784">
    <property type="protein sequence ID" value="QNP52973.1"/>
    <property type="molecule type" value="Genomic_DNA"/>
</dbReference>
<organism evidence="2 3">
    <name type="scientific">Hymenobacter qilianensis</name>
    <dbReference type="NCBI Taxonomy" id="1385715"/>
    <lineage>
        <taxon>Bacteria</taxon>
        <taxon>Pseudomonadati</taxon>
        <taxon>Bacteroidota</taxon>
        <taxon>Cytophagia</taxon>
        <taxon>Cytophagales</taxon>
        <taxon>Hymenobacteraceae</taxon>
        <taxon>Hymenobacter</taxon>
    </lineage>
</organism>
<keyword evidence="3" id="KW-1185">Reference proteome</keyword>